<evidence type="ECO:0000256" key="3">
    <source>
        <dbReference type="ARBA" id="ARBA00022679"/>
    </source>
</evidence>
<evidence type="ECO:0000256" key="10">
    <source>
        <dbReference type="ARBA" id="ARBA00068357"/>
    </source>
</evidence>
<keyword evidence="4 11" id="KW-0819">tRNA processing</keyword>
<feature type="binding site" evidence="11">
    <location>
        <position position="741"/>
    </location>
    <ligand>
        <name>acetyl-CoA</name>
        <dbReference type="ChEBI" id="CHEBI:57288"/>
    </ligand>
</feature>
<keyword evidence="2 11" id="KW-0698">rRNA processing</keyword>
<dbReference type="InterPro" id="IPR007807">
    <property type="entry name" value="TcmA/NAT10_helicase"/>
</dbReference>
<comment type="similarity">
    <text evidence="11">Belongs to the RNA cytidine acetyltransferase family. NAT10 subfamily.</text>
</comment>
<dbReference type="InterPro" id="IPR000182">
    <property type="entry name" value="GNAT_dom"/>
</dbReference>
<evidence type="ECO:0000259" key="13">
    <source>
        <dbReference type="PROSITE" id="PS51186"/>
    </source>
</evidence>
<dbReference type="VEuPathDB" id="FungiDB:SeMB42_g01615"/>
<comment type="subcellular location">
    <subcellularLocation>
        <location evidence="1 11">Nucleus</location>
        <location evidence="1 11">Nucleolus</location>
    </subcellularLocation>
</comment>
<evidence type="ECO:0000256" key="9">
    <source>
        <dbReference type="ARBA" id="ARBA00052133"/>
    </source>
</evidence>
<protein>
    <recommendedName>
        <fullName evidence="10 11">RNA cytidine acetyltransferase</fullName>
        <ecNumber evidence="11">2.3.1.-</ecNumber>
    </recommendedName>
    <alternativeName>
        <fullName evidence="11">18S rRNA cytosine acetyltransferase</fullName>
    </alternativeName>
</protein>
<dbReference type="GO" id="GO:0030686">
    <property type="term" value="C:90S preribosome"/>
    <property type="evidence" value="ECO:0007669"/>
    <property type="project" value="TreeGrafter"/>
</dbReference>
<dbReference type="GO" id="GO:1990883">
    <property type="term" value="F:18S rRNA cytidine N-acetyltransferase activity"/>
    <property type="evidence" value="ECO:0007669"/>
    <property type="project" value="TreeGrafter"/>
</dbReference>
<comment type="caution">
    <text evidence="15">The sequence shown here is derived from an EMBL/GenBank/DDBJ whole genome shotgun (WGS) entry which is preliminary data.</text>
</comment>
<evidence type="ECO:0000256" key="12">
    <source>
        <dbReference type="SAM" id="MobiDB-lite"/>
    </source>
</evidence>
<dbReference type="PROSITE" id="PS51186">
    <property type="entry name" value="GNAT"/>
    <property type="match status" value="1"/>
</dbReference>
<dbReference type="STRING" id="286115.A0A507DLS7"/>
<dbReference type="InterPro" id="IPR027992">
    <property type="entry name" value="tRNA_bind_dom"/>
</dbReference>
<dbReference type="InterPro" id="IPR027417">
    <property type="entry name" value="P-loop_NTPase"/>
</dbReference>
<evidence type="ECO:0000256" key="6">
    <source>
        <dbReference type="ARBA" id="ARBA00022840"/>
    </source>
</evidence>
<dbReference type="InterPro" id="IPR013562">
    <property type="entry name" value="TmcA/NAT10_N"/>
</dbReference>
<dbReference type="PANTHER" id="PTHR10925">
    <property type="entry name" value="N-ACETYLTRANSFERASE 10"/>
    <property type="match status" value="1"/>
</dbReference>
<dbReference type="PANTHER" id="PTHR10925:SF5">
    <property type="entry name" value="RNA CYTIDINE ACETYLTRANSFERASE"/>
    <property type="match status" value="1"/>
</dbReference>
<comment type="catalytic activity">
    <reaction evidence="9 11">
        <text>a cytidine in 18S rRNA + acetyl-CoA + ATP + H2O = an N(4)-acetylcytidine in 18S rRNA + ADP + phosphate + CoA + H(+)</text>
        <dbReference type="Rhea" id="RHEA:51424"/>
        <dbReference type="Rhea" id="RHEA-COMP:13575"/>
        <dbReference type="Rhea" id="RHEA-COMP:13576"/>
        <dbReference type="ChEBI" id="CHEBI:15377"/>
        <dbReference type="ChEBI" id="CHEBI:15378"/>
        <dbReference type="ChEBI" id="CHEBI:30616"/>
        <dbReference type="ChEBI" id="CHEBI:43474"/>
        <dbReference type="ChEBI" id="CHEBI:57287"/>
        <dbReference type="ChEBI" id="CHEBI:57288"/>
        <dbReference type="ChEBI" id="CHEBI:74900"/>
        <dbReference type="ChEBI" id="CHEBI:82748"/>
        <dbReference type="ChEBI" id="CHEBI:456216"/>
    </reaction>
</comment>
<dbReference type="Gene3D" id="3.40.50.11040">
    <property type="match status" value="1"/>
</dbReference>
<comment type="subunit">
    <text evidence="11">Interacts with TAN1.</text>
</comment>
<dbReference type="GO" id="GO:1904812">
    <property type="term" value="P:rRNA acetylation involved in maturation of SSU-rRNA"/>
    <property type="evidence" value="ECO:0007669"/>
    <property type="project" value="InterPro"/>
</dbReference>
<evidence type="ECO:0000256" key="4">
    <source>
        <dbReference type="ARBA" id="ARBA00022694"/>
    </source>
</evidence>
<proteinExistence type="inferred from homology"/>
<dbReference type="HAMAP" id="MF_03211">
    <property type="entry name" value="RNA_acetyltr_Nat10"/>
    <property type="match status" value="1"/>
</dbReference>
<dbReference type="SUPFAM" id="SSF55729">
    <property type="entry name" value="Acyl-CoA N-acyltransferases (Nat)"/>
    <property type="match status" value="1"/>
</dbReference>
<dbReference type="Pfam" id="PF05127">
    <property type="entry name" value="NAT10_TcmA_helicase"/>
    <property type="match status" value="1"/>
</dbReference>
<dbReference type="Proteomes" id="UP000320475">
    <property type="component" value="Unassembled WGS sequence"/>
</dbReference>
<feature type="region of interest" description="Disordered" evidence="12">
    <location>
        <begin position="1034"/>
        <end position="1095"/>
    </location>
</feature>
<evidence type="ECO:0000313" key="14">
    <source>
        <dbReference type="EMBL" id="TPX39994.1"/>
    </source>
</evidence>
<feature type="region of interest" description="Disordered" evidence="12">
    <location>
        <begin position="440"/>
        <end position="460"/>
    </location>
</feature>
<evidence type="ECO:0000313" key="17">
    <source>
        <dbReference type="Proteomes" id="UP000320475"/>
    </source>
</evidence>
<dbReference type="CDD" id="cd04301">
    <property type="entry name" value="NAT_SF"/>
    <property type="match status" value="1"/>
</dbReference>
<keyword evidence="3 11" id="KW-0808">Transferase</keyword>
<reference evidence="16 17" key="1">
    <citation type="journal article" date="2019" name="Sci. Rep.">
        <title>Comparative genomics of chytrid fungi reveal insights into the obligate biotrophic and pathogenic lifestyle of Synchytrium endobioticum.</title>
        <authorList>
            <person name="van de Vossenberg B.T.L.H."/>
            <person name="Warris S."/>
            <person name="Nguyen H.D.T."/>
            <person name="van Gent-Pelzer M.P.E."/>
            <person name="Joly D.L."/>
            <person name="van de Geest H.C."/>
            <person name="Bonants P.J.M."/>
            <person name="Smith D.S."/>
            <person name="Levesque C.A."/>
            <person name="van der Lee T.A.J."/>
        </authorList>
    </citation>
    <scope>NUCLEOTIDE SEQUENCE [LARGE SCALE GENOMIC DNA]</scope>
    <source>
        <strain evidence="14 17">LEV6574</strain>
        <strain evidence="15 16">MB42</strain>
    </source>
</reference>
<gene>
    <name evidence="11" type="primary">NAT10</name>
    <name evidence="14" type="ORF">SeLEV6574_g06868</name>
    <name evidence="15" type="ORF">SeMB42_g01615</name>
</gene>
<feature type="binding site" evidence="11">
    <location>
        <position position="475"/>
    </location>
    <ligand>
        <name>ATP</name>
        <dbReference type="ChEBI" id="CHEBI:30616"/>
    </ligand>
</feature>
<accession>A0A507DLS7</accession>
<dbReference type="Pfam" id="PF13718">
    <property type="entry name" value="GNAT_acetyltr_2"/>
    <property type="match status" value="1"/>
</dbReference>
<dbReference type="FunFam" id="3.40.50.300:FF:002218">
    <property type="entry name" value="tRNA(Met) cytidine acetyltransferase TmcA"/>
    <property type="match status" value="1"/>
</dbReference>
<keyword evidence="7 11" id="KW-0539">Nucleus</keyword>
<dbReference type="Pfam" id="PF13725">
    <property type="entry name" value="tRNA_bind_2"/>
    <property type="match status" value="1"/>
</dbReference>
<sequence>MPAEVTTQPAVQRKKLDSRIPALISNGVNAGNRSLFILVGDKGKDQVVTLHFLLSKVRVAARPSVLWCYKKELGFSSHRKKRMRQIKKQIQRGQRNAEQDDPFELFVSSTNIRYTYYKETDRVLGQTFGMCVLQDFEALTPNLLARTVETVEGGGIVVILLRTMTSLKQLYTMTMDVHSRYRTESHTDTVARFNERFLLSLGGCDACLVLDDELNVLPLSAGKDVKPSPLKSEVSPSAAELKELKQQLEDSPHVGALVNCAKTVDQAKAVLLFIEAIAEKTLRSTVALTAARGRGKSAALGLSIAAAVAHGYSNIFITSPSPENLKTVFEFIFKGFDALGYEEHLDYDIIQSTNPDFQKAVVRVNIFKEHRQTIQYIQPQDSQFLAQAELVVIDEAAAIPLPLVQKLLGPYLVFISSTINGYEGTGRSLSLKLIRQLREQSRGKDTSTADPTTQMAAPKSSARSLREVKLDEPIRYAPGDPVELWLNRLLCLDCCSPSNDIASAMVGSPHPSACELFYVNRDTLFSYHPASEQFLQKMMSLYVASHYKNSPNDLQLLSDAPAHHLFVLLPPLPSNLSTLPEPLVVVQVCFEGSINRATVMAAMSKGIRREGDLIPWLVSQQFQDDGFASLSGARVVRIATHPDYAGMGYGGRALELLERYYKGDFVGLSESEHSGSVQEFPRVTDTELASASLATDDIRIRDASSMPPLLLRLSERPPKEKLDWLGVSYGLNPELFRFWKRCGYKPVYIRQTPNDLTGEHTCVMLKSLRLDSEWLMEFSADFRRRLLELLGFQLKKFSPLLVLSVLESCGGGRGQSATSSMKAVNLRNPRVLKNYYRPFDLKRLDAYASNLIDYHVVVDLVPSIAQHYFTGSMDPTARTSEETASVKLSPVQAAILIGIGLQRKTVDDLTRELGLPVSQVMALFGKMMKKASLFFQAIVTRAVEAEVVCAGGEVDKDDGMAVDADADGCGMDTGKRKREIEDDDAWDPTATTLDDELAEAGHEALEAVKQQQRELINSLDLTKYAIGGTDDDWKKVKPSSSSKVVSVPNAQSSKKKKVQEGLVTELEKKNDAEIVDPYGHLAKKGGSKKQKGGRK</sequence>
<dbReference type="InterPro" id="IPR033688">
    <property type="entry name" value="NAT10"/>
</dbReference>
<evidence type="ECO:0000313" key="16">
    <source>
        <dbReference type="Proteomes" id="UP000317494"/>
    </source>
</evidence>
<dbReference type="FunFam" id="3.40.50.11040:FF:000002">
    <property type="entry name" value="RNA cytidine acetyltransferase"/>
    <property type="match status" value="1"/>
</dbReference>
<feature type="domain" description="N-acetyltransferase" evidence="13">
    <location>
        <begin position="567"/>
        <end position="769"/>
    </location>
</feature>
<dbReference type="AlphaFoldDB" id="A0A507DLS7"/>
<evidence type="ECO:0000256" key="8">
    <source>
        <dbReference type="ARBA" id="ARBA00023315"/>
    </source>
</evidence>
<feature type="binding site" evidence="11">
    <location>
        <begin position="645"/>
        <end position="651"/>
    </location>
    <ligand>
        <name>acetyl-CoA</name>
        <dbReference type="ChEBI" id="CHEBI:57288"/>
    </ligand>
</feature>
<evidence type="ECO:0000256" key="2">
    <source>
        <dbReference type="ARBA" id="ARBA00022552"/>
    </source>
</evidence>
<keyword evidence="16" id="KW-1185">Reference proteome</keyword>
<keyword evidence="6 11" id="KW-0067">ATP-binding</keyword>
<evidence type="ECO:0000256" key="5">
    <source>
        <dbReference type="ARBA" id="ARBA00022741"/>
    </source>
</evidence>
<dbReference type="GO" id="GO:0005524">
    <property type="term" value="F:ATP binding"/>
    <property type="evidence" value="ECO:0007669"/>
    <property type="project" value="UniProtKB-UniRule"/>
</dbReference>
<keyword evidence="8 11" id="KW-0012">Acyltransferase</keyword>
<keyword evidence="5 11" id="KW-0547">Nucleotide-binding</keyword>
<evidence type="ECO:0000313" key="15">
    <source>
        <dbReference type="EMBL" id="TPX52147.1"/>
    </source>
</evidence>
<dbReference type="GO" id="GO:0051391">
    <property type="term" value="P:tRNA acetylation"/>
    <property type="evidence" value="ECO:0007669"/>
    <property type="project" value="UniProtKB-UniRule"/>
</dbReference>
<dbReference type="GO" id="GO:0000049">
    <property type="term" value="F:tRNA binding"/>
    <property type="evidence" value="ECO:0007669"/>
    <property type="project" value="TreeGrafter"/>
</dbReference>
<name>A0A507DLS7_9FUNG</name>
<dbReference type="InterPro" id="IPR016181">
    <property type="entry name" value="Acyl_CoA_acyltransferase"/>
</dbReference>
<dbReference type="InterPro" id="IPR032672">
    <property type="entry name" value="TmcA/NAT10/Kre33"/>
</dbReference>
<comment type="catalytic activity">
    <reaction evidence="11">
        <text>a cytidine in tRNA + acetyl-CoA + ATP + H2O = an N(4)-acetylcytidine in tRNA + ADP + phosphate + CoA + H(+)</text>
        <dbReference type="Rhea" id="RHEA:53876"/>
        <dbReference type="Rhea" id="RHEA-COMP:13670"/>
        <dbReference type="Rhea" id="RHEA-COMP:13671"/>
        <dbReference type="ChEBI" id="CHEBI:15377"/>
        <dbReference type="ChEBI" id="CHEBI:15378"/>
        <dbReference type="ChEBI" id="CHEBI:30616"/>
        <dbReference type="ChEBI" id="CHEBI:43474"/>
        <dbReference type="ChEBI" id="CHEBI:57287"/>
        <dbReference type="ChEBI" id="CHEBI:57288"/>
        <dbReference type="ChEBI" id="CHEBI:74900"/>
        <dbReference type="ChEBI" id="CHEBI:82748"/>
        <dbReference type="ChEBI" id="CHEBI:456216"/>
    </reaction>
</comment>
<evidence type="ECO:0000256" key="1">
    <source>
        <dbReference type="ARBA" id="ARBA00004604"/>
    </source>
</evidence>
<feature type="compositionally biased region" description="Basic residues" evidence="12">
    <location>
        <begin position="1081"/>
        <end position="1095"/>
    </location>
</feature>
<comment type="function">
    <text evidence="11">RNA cytidine acetyltransferase with specificity toward both 18S rRNA and tRNAs. Catalyzes the formation of N(4)-acetylcytidine (ac4C) in 18S rRNA. Required for early nucleolar cleavages of precursor rRNA at sites A0, A1 and A2 during 18S rRNA synthesis. Catalyzes the formation of ac4C in serine and leucine tRNAs. Requires the tRNA-binding adapter protein TAN1 for full tRNA acetyltransferase activity but not for 18S rRNA acetylation.</text>
</comment>
<dbReference type="GO" id="GO:0005730">
    <property type="term" value="C:nucleolus"/>
    <property type="evidence" value="ECO:0007669"/>
    <property type="project" value="UniProtKB-SubCell"/>
</dbReference>
<dbReference type="EMBL" id="QEAN01000043">
    <property type="protein sequence ID" value="TPX52147.1"/>
    <property type="molecule type" value="Genomic_DNA"/>
</dbReference>
<evidence type="ECO:0000256" key="11">
    <source>
        <dbReference type="HAMAP-Rule" id="MF_03211"/>
    </source>
</evidence>
<dbReference type="Proteomes" id="UP000317494">
    <property type="component" value="Unassembled WGS sequence"/>
</dbReference>
<dbReference type="Gene3D" id="3.40.50.300">
    <property type="entry name" value="P-loop containing nucleotide triphosphate hydrolases"/>
    <property type="match status" value="1"/>
</dbReference>
<dbReference type="EC" id="2.3.1.-" evidence="11"/>
<organism evidence="15 16">
    <name type="scientific">Synchytrium endobioticum</name>
    <dbReference type="NCBI Taxonomy" id="286115"/>
    <lineage>
        <taxon>Eukaryota</taxon>
        <taxon>Fungi</taxon>
        <taxon>Fungi incertae sedis</taxon>
        <taxon>Chytridiomycota</taxon>
        <taxon>Chytridiomycota incertae sedis</taxon>
        <taxon>Chytridiomycetes</taxon>
        <taxon>Synchytriales</taxon>
        <taxon>Synchytriaceae</taxon>
        <taxon>Synchytrium</taxon>
    </lineage>
</organism>
<dbReference type="Pfam" id="PF08351">
    <property type="entry name" value="TmcA_N"/>
    <property type="match status" value="1"/>
</dbReference>
<feature type="binding site" evidence="11">
    <location>
        <begin position="638"/>
        <end position="640"/>
    </location>
    <ligand>
        <name>acetyl-CoA</name>
        <dbReference type="ChEBI" id="CHEBI:57288"/>
    </ligand>
</feature>
<dbReference type="OrthoDB" id="10067491at2759"/>
<feature type="compositionally biased region" description="Low complexity" evidence="12">
    <location>
        <begin position="1038"/>
        <end position="1048"/>
    </location>
</feature>
<evidence type="ECO:0000256" key="7">
    <source>
        <dbReference type="ARBA" id="ARBA00023242"/>
    </source>
</evidence>
<feature type="binding site" evidence="11">
    <location>
        <begin position="293"/>
        <end position="302"/>
    </location>
    <ligand>
        <name>ATP</name>
        <dbReference type="ChEBI" id="CHEBI:30616"/>
    </ligand>
</feature>
<dbReference type="EMBL" id="QEAM01000424">
    <property type="protein sequence ID" value="TPX39994.1"/>
    <property type="molecule type" value="Genomic_DNA"/>
</dbReference>
<dbReference type="Gene3D" id="3.40.630.30">
    <property type="match status" value="1"/>
</dbReference>